<dbReference type="InterPro" id="IPR010998">
    <property type="entry name" value="Integrase_recombinase_N"/>
</dbReference>
<dbReference type="GO" id="GO:0003677">
    <property type="term" value="F:DNA binding"/>
    <property type="evidence" value="ECO:0007669"/>
    <property type="project" value="UniProtKB-UniRule"/>
</dbReference>
<dbReference type="Pfam" id="PF00589">
    <property type="entry name" value="Phage_integrase"/>
    <property type="match status" value="1"/>
</dbReference>
<evidence type="ECO:0000256" key="4">
    <source>
        <dbReference type="PROSITE-ProRule" id="PRU01248"/>
    </source>
</evidence>
<dbReference type="Gene3D" id="1.10.443.10">
    <property type="entry name" value="Intergrase catalytic core"/>
    <property type="match status" value="1"/>
</dbReference>
<keyword evidence="3" id="KW-0233">DNA recombination</keyword>
<keyword evidence="2 4" id="KW-0238">DNA-binding</keyword>
<reference evidence="7" key="1">
    <citation type="submission" date="2024-07" db="EMBL/GenBank/DDBJ databases">
        <authorList>
            <person name="Yu S.T."/>
        </authorList>
    </citation>
    <scope>NUCLEOTIDE SEQUENCE</scope>
    <source>
        <strain evidence="7">R44</strain>
    </source>
</reference>
<dbReference type="GO" id="GO:0006310">
    <property type="term" value="P:DNA recombination"/>
    <property type="evidence" value="ECO:0007669"/>
    <property type="project" value="UniProtKB-KW"/>
</dbReference>
<accession>A0AB39SXK9</accession>
<evidence type="ECO:0000259" key="5">
    <source>
        <dbReference type="PROSITE" id="PS51898"/>
    </source>
</evidence>
<feature type="domain" description="Tyr recombinase" evidence="5">
    <location>
        <begin position="176"/>
        <end position="376"/>
    </location>
</feature>
<dbReference type="PROSITE" id="PS51900">
    <property type="entry name" value="CB"/>
    <property type="match status" value="1"/>
</dbReference>
<name>A0AB39SXK9_9ACTN</name>
<comment type="similarity">
    <text evidence="1">Belongs to the 'phage' integrase family.</text>
</comment>
<dbReference type="RefSeq" id="WP_369144652.1">
    <property type="nucleotide sequence ID" value="NZ_CP163444.1"/>
</dbReference>
<dbReference type="InterPro" id="IPR002104">
    <property type="entry name" value="Integrase_catalytic"/>
</dbReference>
<dbReference type="InterPro" id="IPR050090">
    <property type="entry name" value="Tyrosine_recombinase_XerCD"/>
</dbReference>
<evidence type="ECO:0000313" key="7">
    <source>
        <dbReference type="EMBL" id="XDQ71995.1"/>
    </source>
</evidence>
<evidence type="ECO:0000256" key="3">
    <source>
        <dbReference type="ARBA" id="ARBA00023172"/>
    </source>
</evidence>
<evidence type="ECO:0000259" key="6">
    <source>
        <dbReference type="PROSITE" id="PS51900"/>
    </source>
</evidence>
<dbReference type="SUPFAM" id="SSF56349">
    <property type="entry name" value="DNA breaking-rejoining enzymes"/>
    <property type="match status" value="1"/>
</dbReference>
<dbReference type="InterPro" id="IPR013762">
    <property type="entry name" value="Integrase-like_cat_sf"/>
</dbReference>
<dbReference type="InterPro" id="IPR044068">
    <property type="entry name" value="CB"/>
</dbReference>
<proteinExistence type="inferred from homology"/>
<protein>
    <submittedName>
        <fullName evidence="7">Tyrosine-type recombinase/integrase</fullName>
    </submittedName>
</protein>
<dbReference type="PANTHER" id="PTHR30349">
    <property type="entry name" value="PHAGE INTEGRASE-RELATED"/>
    <property type="match status" value="1"/>
</dbReference>
<dbReference type="AlphaFoldDB" id="A0AB39SXK9"/>
<evidence type="ECO:0000256" key="2">
    <source>
        <dbReference type="ARBA" id="ARBA00023125"/>
    </source>
</evidence>
<dbReference type="GO" id="GO:0015074">
    <property type="term" value="P:DNA integration"/>
    <property type="evidence" value="ECO:0007669"/>
    <property type="project" value="InterPro"/>
</dbReference>
<dbReference type="InterPro" id="IPR011010">
    <property type="entry name" value="DNA_brk_join_enz"/>
</dbReference>
<sequence length="384" mass="42698">MSDMLGQGEDSAMLCTERAVSPTTGEVTWLLVDEETYRPHREAREFSLYLRGAGRSPQTQRAYIPRVGRFLNWCAGRGTDWKTAGLGDMTRFKFHIERTPIRQGQLPSGKTVNAVLTAVCEFLRFCAVQGHVEHEVAARLSEPRFLTSPPSGFDPGEGGQHLMIKTRVLKAPTIETAPAILTDPQVREVLETARSARDRLLLTVLVEGGLRIGEALGLRREDMHLLPDSTHLGCRTRGAHVHVRPRQDNVNGARAKAGRHRAVPLTEGAVHRYRDHLSERENVPEAVSCDYVFVNLAGPYAGRPMTYSNAKQIVERIGERCGFRARPHMMRHTAATRWIRSGVSPDVVQTLLGHASSASTAVYLHAQDEELRAAVERVSPEVIR</sequence>
<evidence type="ECO:0000256" key="1">
    <source>
        <dbReference type="ARBA" id="ARBA00008857"/>
    </source>
</evidence>
<dbReference type="PROSITE" id="PS51898">
    <property type="entry name" value="TYR_RECOMBINASE"/>
    <property type="match status" value="1"/>
</dbReference>
<dbReference type="Gene3D" id="1.10.150.130">
    <property type="match status" value="1"/>
</dbReference>
<dbReference type="EMBL" id="CP163444">
    <property type="protein sequence ID" value="XDQ71995.1"/>
    <property type="molecule type" value="Genomic_DNA"/>
</dbReference>
<feature type="domain" description="Core-binding (CB)" evidence="6">
    <location>
        <begin position="37"/>
        <end position="127"/>
    </location>
</feature>
<dbReference type="PANTHER" id="PTHR30349:SF41">
    <property type="entry name" value="INTEGRASE_RECOMBINASE PROTEIN MJ0367-RELATED"/>
    <property type="match status" value="1"/>
</dbReference>
<organism evidence="7">
    <name type="scientific">Streptomyces sp. R44</name>
    <dbReference type="NCBI Taxonomy" id="3238633"/>
    <lineage>
        <taxon>Bacteria</taxon>
        <taxon>Bacillati</taxon>
        <taxon>Actinomycetota</taxon>
        <taxon>Actinomycetes</taxon>
        <taxon>Kitasatosporales</taxon>
        <taxon>Streptomycetaceae</taxon>
        <taxon>Streptomyces</taxon>
    </lineage>
</organism>
<gene>
    <name evidence="7" type="ORF">AB5J54_16395</name>
</gene>